<dbReference type="VEuPathDB" id="VectorBase:AAEL009298"/>
<gene>
    <name evidence="14" type="primary">5571760</name>
</gene>
<dbReference type="SMART" id="SM01130">
    <property type="entry name" value="DHDPS"/>
    <property type="match status" value="1"/>
</dbReference>
<evidence type="ECO:0000256" key="7">
    <source>
        <dbReference type="ARBA" id="ARBA00023239"/>
    </source>
</evidence>
<dbReference type="PIRSF" id="PIRSF001365">
    <property type="entry name" value="DHDPS"/>
    <property type="match status" value="1"/>
</dbReference>
<reference evidence="14 15" key="1">
    <citation type="submission" date="2017-06" db="EMBL/GenBank/DDBJ databases">
        <title>Aedes aegypti genome working group (AGWG) sequencing and assembly.</title>
        <authorList>
            <consortium name="Aedes aegypti Genome Working Group (AGWG)"/>
            <person name="Matthews B.J."/>
        </authorList>
    </citation>
    <scope>NUCLEOTIDE SEQUENCE [LARGE SCALE GENOMIC DNA]</scope>
    <source>
        <strain evidence="14 15">LVP_AGWG</strain>
    </source>
</reference>
<evidence type="ECO:0000256" key="5">
    <source>
        <dbReference type="ARBA" id="ARBA00012911"/>
    </source>
</evidence>
<evidence type="ECO:0000256" key="8">
    <source>
        <dbReference type="ARBA" id="ARBA00023270"/>
    </source>
</evidence>
<dbReference type="InterPro" id="IPR013785">
    <property type="entry name" value="Aldolase_TIM"/>
</dbReference>
<evidence type="ECO:0000256" key="6">
    <source>
        <dbReference type="ARBA" id="ARBA00022490"/>
    </source>
</evidence>
<evidence type="ECO:0000256" key="13">
    <source>
        <dbReference type="PIRSR" id="PIRSR001365-2"/>
    </source>
</evidence>
<evidence type="ECO:0000256" key="9">
    <source>
        <dbReference type="ARBA" id="ARBA00023277"/>
    </source>
</evidence>
<keyword evidence="6" id="KW-0963">Cytoplasm</keyword>
<dbReference type="AlphaFoldDB" id="A0A1S4FMA1"/>
<evidence type="ECO:0000256" key="1">
    <source>
        <dbReference type="ARBA" id="ARBA00004496"/>
    </source>
</evidence>
<dbReference type="InterPro" id="IPR002220">
    <property type="entry name" value="DapA-like"/>
</dbReference>
<dbReference type="SUPFAM" id="SSF51569">
    <property type="entry name" value="Aldolase"/>
    <property type="match status" value="1"/>
</dbReference>
<dbReference type="Proteomes" id="UP000008820">
    <property type="component" value="Chromosome 2"/>
</dbReference>
<dbReference type="GO" id="GO:0008747">
    <property type="term" value="F:N-acetylneuraminate lyase activity"/>
    <property type="evidence" value="ECO:0007669"/>
    <property type="project" value="UniProtKB-EC"/>
</dbReference>
<dbReference type="InParanoid" id="A0A1S4FMA1"/>
<name>A0A1S4FMA1_AEDAE</name>
<evidence type="ECO:0000256" key="4">
    <source>
        <dbReference type="ARBA" id="ARBA00011881"/>
    </source>
</evidence>
<comment type="subcellular location">
    <subcellularLocation>
        <location evidence="1">Cytoplasm</location>
    </subcellularLocation>
</comment>
<accession>A0A1S4FMA1</accession>
<evidence type="ECO:0000313" key="14">
    <source>
        <dbReference type="EnsemblMetazoa" id="AAEL009298-PA"/>
    </source>
</evidence>
<feature type="active site" description="Schiff-base intermediate with substrate" evidence="12">
    <location>
        <position position="172"/>
    </location>
</feature>
<comment type="catalytic activity">
    <reaction evidence="10">
        <text>aceneuramate = aldehydo-N-acetyl-D-mannosamine + pyruvate</text>
        <dbReference type="Rhea" id="RHEA:23296"/>
        <dbReference type="ChEBI" id="CHEBI:15361"/>
        <dbReference type="ChEBI" id="CHEBI:17122"/>
        <dbReference type="ChEBI" id="CHEBI:173083"/>
        <dbReference type="EC" id="4.1.3.3"/>
    </reaction>
</comment>
<dbReference type="GO" id="GO:0005737">
    <property type="term" value="C:cytoplasm"/>
    <property type="evidence" value="ECO:0007669"/>
    <property type="project" value="UniProtKB-SubCell"/>
</dbReference>
<evidence type="ECO:0000256" key="2">
    <source>
        <dbReference type="ARBA" id="ARBA00004878"/>
    </source>
</evidence>
<evidence type="ECO:0000256" key="10">
    <source>
        <dbReference type="ARBA" id="ARBA00044906"/>
    </source>
</evidence>
<comment type="pathway">
    <text evidence="2">Amino-sugar metabolism; N-acetylneuraminate degradation.</text>
</comment>
<dbReference type="OrthoDB" id="191315at2759"/>
<keyword evidence="8" id="KW-0704">Schiff base</keyword>
<protein>
    <recommendedName>
        <fullName evidence="5">N-acetylneuraminate lyase</fullName>
        <ecNumber evidence="5">4.1.3.3</ecNumber>
    </recommendedName>
</protein>
<comment type="subunit">
    <text evidence="4">Homotetramer.</text>
</comment>
<dbReference type="PANTHER" id="PTHR12128:SF21">
    <property type="entry name" value="N-ACETYLNEURAMINATE LYASE"/>
    <property type="match status" value="1"/>
</dbReference>
<dbReference type="Pfam" id="PF00701">
    <property type="entry name" value="DHDPS"/>
    <property type="match status" value="1"/>
</dbReference>
<keyword evidence="7 11" id="KW-0456">Lyase</keyword>
<reference evidence="14" key="2">
    <citation type="submission" date="2020-05" db="UniProtKB">
        <authorList>
            <consortium name="EnsemblMetazoa"/>
        </authorList>
    </citation>
    <scope>IDENTIFICATION</scope>
    <source>
        <strain evidence="14">LVP_AGWG</strain>
    </source>
</reference>
<organism evidence="14 15">
    <name type="scientific">Aedes aegypti</name>
    <name type="common">Yellowfever mosquito</name>
    <name type="synonym">Culex aegypti</name>
    <dbReference type="NCBI Taxonomy" id="7159"/>
    <lineage>
        <taxon>Eukaryota</taxon>
        <taxon>Metazoa</taxon>
        <taxon>Ecdysozoa</taxon>
        <taxon>Arthropoda</taxon>
        <taxon>Hexapoda</taxon>
        <taxon>Insecta</taxon>
        <taxon>Pterygota</taxon>
        <taxon>Neoptera</taxon>
        <taxon>Endopterygota</taxon>
        <taxon>Diptera</taxon>
        <taxon>Nematocera</taxon>
        <taxon>Culicoidea</taxon>
        <taxon>Culicidae</taxon>
        <taxon>Culicinae</taxon>
        <taxon>Aedini</taxon>
        <taxon>Aedes</taxon>
        <taxon>Stegomyia</taxon>
    </lineage>
</organism>
<evidence type="ECO:0000256" key="3">
    <source>
        <dbReference type="ARBA" id="ARBA00006324"/>
    </source>
</evidence>
<comment type="similarity">
    <text evidence="3">Belongs to the DapA family. NanA subfamily.</text>
</comment>
<dbReference type="EC" id="4.1.3.3" evidence="5"/>
<keyword evidence="15" id="KW-1185">Reference proteome</keyword>
<feature type="active site" description="Proton donor/acceptor" evidence="12">
    <location>
        <position position="142"/>
    </location>
</feature>
<keyword evidence="9" id="KW-0119">Carbohydrate metabolism</keyword>
<proteinExistence type="inferred from homology"/>
<evidence type="ECO:0000256" key="12">
    <source>
        <dbReference type="PIRSR" id="PIRSR001365-1"/>
    </source>
</evidence>
<dbReference type="EnsemblMetazoa" id="AAEL009298-RA">
    <property type="protein sequence ID" value="AAEL009298-PA"/>
    <property type="gene ID" value="AAEL009298"/>
</dbReference>
<evidence type="ECO:0000256" key="11">
    <source>
        <dbReference type="PIRNR" id="PIRNR001365"/>
    </source>
</evidence>
<feature type="binding site" evidence="13">
    <location>
        <position position="211"/>
    </location>
    <ligand>
        <name>pyruvate</name>
        <dbReference type="ChEBI" id="CHEBI:15361"/>
    </ligand>
</feature>
<evidence type="ECO:0000313" key="15">
    <source>
        <dbReference type="Proteomes" id="UP000008820"/>
    </source>
</evidence>
<dbReference type="PANTHER" id="PTHR12128">
    <property type="entry name" value="DIHYDRODIPICOLINATE SYNTHASE"/>
    <property type="match status" value="1"/>
</dbReference>
<dbReference type="Gene3D" id="3.20.20.70">
    <property type="entry name" value="Aldolase class I"/>
    <property type="match status" value="1"/>
</dbReference>
<sequence length="282" mass="31375">MKQFSFKGVMAPVFTAYHSDNEKTVNYEIIDSYAKYLKQKKVEAVLVNGTSGEGMLMNVGERKQVTEAWKKACDVNGIVLMVQIGGAPYPDVIEMAKHAEKLEVDGVLCLPELYFKPKSPEKLTEYLKNVAVHCPSIPFFYYHIPMFTDVTVHMPTFLDLAEQSIPNFRGIKYTSGDLEQGSACLKSGRSIFLGADSILCSAVAAGFDSFIMTTLNICPEISFEIINDVNNGQLDAAREKQKRLNTRIADIMKHGDWVTAMKKAFHEGCHLNLGGTRAPLTF</sequence>